<evidence type="ECO:0000313" key="12">
    <source>
        <dbReference type="EMBL" id="VEU19804.1"/>
    </source>
</evidence>
<dbReference type="FunFam" id="1.10.510.10:FF:000275">
    <property type="entry name" value="SRSF protein kinase 2 isoform X3"/>
    <property type="match status" value="1"/>
</dbReference>
<dbReference type="PANTHER" id="PTHR47634:SF9">
    <property type="entry name" value="PROTEIN KINASE DOMAIN-CONTAINING PROTEIN-RELATED"/>
    <property type="match status" value="1"/>
</dbReference>
<dbReference type="PROSITE" id="PS00107">
    <property type="entry name" value="PROTEIN_KINASE_ATP"/>
    <property type="match status" value="1"/>
</dbReference>
<evidence type="ECO:0000256" key="8">
    <source>
        <dbReference type="ARBA" id="ARBA00048679"/>
    </source>
</evidence>
<evidence type="ECO:0000256" key="4">
    <source>
        <dbReference type="ARBA" id="ARBA00022741"/>
    </source>
</evidence>
<keyword evidence="4 9" id="KW-0547">Nucleotide-binding</keyword>
<dbReference type="FunFam" id="3.30.200.20:FF:000770">
    <property type="entry name" value="SRSF protein kinase 2"/>
    <property type="match status" value="1"/>
</dbReference>
<dbReference type="GO" id="GO:0030447">
    <property type="term" value="P:filamentous growth"/>
    <property type="evidence" value="ECO:0007669"/>
    <property type="project" value="UniProtKB-ARBA"/>
</dbReference>
<dbReference type="InterPro" id="IPR008271">
    <property type="entry name" value="Ser/Thr_kinase_AS"/>
</dbReference>
<dbReference type="EC" id="2.7.11.1" evidence="1"/>
<feature type="compositionally biased region" description="Basic and acidic residues" evidence="10">
    <location>
        <begin position="108"/>
        <end position="121"/>
    </location>
</feature>
<dbReference type="Proteomes" id="UP000290900">
    <property type="component" value="Unassembled WGS sequence"/>
</dbReference>
<dbReference type="Gene3D" id="3.30.200.20">
    <property type="entry name" value="Phosphorylase Kinase, domain 1"/>
    <property type="match status" value="1"/>
</dbReference>
<keyword evidence="3" id="KW-0808">Transferase</keyword>
<dbReference type="InterPro" id="IPR011009">
    <property type="entry name" value="Kinase-like_dom_sf"/>
</dbReference>
<dbReference type="PANTHER" id="PTHR47634">
    <property type="entry name" value="PROTEIN KINASE DOMAIN-CONTAINING PROTEIN-RELATED"/>
    <property type="match status" value="1"/>
</dbReference>
<accession>A0A448YFU6</accession>
<feature type="compositionally biased region" description="Acidic residues" evidence="10">
    <location>
        <begin position="231"/>
        <end position="240"/>
    </location>
</feature>
<evidence type="ECO:0000259" key="11">
    <source>
        <dbReference type="PROSITE" id="PS50011"/>
    </source>
</evidence>
<comment type="catalytic activity">
    <reaction evidence="8">
        <text>L-seryl-[protein] + ATP = O-phospho-L-seryl-[protein] + ADP + H(+)</text>
        <dbReference type="Rhea" id="RHEA:17989"/>
        <dbReference type="Rhea" id="RHEA-COMP:9863"/>
        <dbReference type="Rhea" id="RHEA-COMP:11604"/>
        <dbReference type="ChEBI" id="CHEBI:15378"/>
        <dbReference type="ChEBI" id="CHEBI:29999"/>
        <dbReference type="ChEBI" id="CHEBI:30616"/>
        <dbReference type="ChEBI" id="CHEBI:83421"/>
        <dbReference type="ChEBI" id="CHEBI:456216"/>
        <dbReference type="EC" id="2.7.11.1"/>
    </reaction>
</comment>
<dbReference type="PROSITE" id="PS00108">
    <property type="entry name" value="PROTEIN_KINASE_ST"/>
    <property type="match status" value="1"/>
</dbReference>
<evidence type="ECO:0000256" key="1">
    <source>
        <dbReference type="ARBA" id="ARBA00012513"/>
    </source>
</evidence>
<proteinExistence type="predicted"/>
<feature type="compositionally biased region" description="Polar residues" evidence="10">
    <location>
        <begin position="569"/>
        <end position="579"/>
    </location>
</feature>
<dbReference type="GO" id="GO:0004674">
    <property type="term" value="F:protein serine/threonine kinase activity"/>
    <property type="evidence" value="ECO:0007669"/>
    <property type="project" value="UniProtKB-KW"/>
</dbReference>
<dbReference type="AlphaFoldDB" id="A0A448YFU6"/>
<feature type="domain" description="Protein kinase" evidence="11">
    <location>
        <begin position="302"/>
        <end position="793"/>
    </location>
</feature>
<keyword evidence="13" id="KW-1185">Reference proteome</keyword>
<dbReference type="GO" id="GO:0005634">
    <property type="term" value="C:nucleus"/>
    <property type="evidence" value="ECO:0007669"/>
    <property type="project" value="TreeGrafter"/>
</dbReference>
<evidence type="ECO:0000256" key="3">
    <source>
        <dbReference type="ARBA" id="ARBA00022679"/>
    </source>
</evidence>
<dbReference type="InterPro" id="IPR017441">
    <property type="entry name" value="Protein_kinase_ATP_BS"/>
</dbReference>
<feature type="region of interest" description="Disordered" evidence="10">
    <location>
        <begin position="74"/>
        <end position="247"/>
    </location>
</feature>
<dbReference type="CDD" id="cd14136">
    <property type="entry name" value="STKc_SRPK"/>
    <property type="match status" value="1"/>
</dbReference>
<reference evidence="12 13" key="1">
    <citation type="submission" date="2018-12" db="EMBL/GenBank/DDBJ databases">
        <authorList>
            <person name="Tiukova I."/>
            <person name="Dainat J."/>
        </authorList>
    </citation>
    <scope>NUCLEOTIDE SEQUENCE [LARGE SCALE GENOMIC DNA]</scope>
</reference>
<feature type="region of interest" description="Disordered" evidence="10">
    <location>
        <begin position="569"/>
        <end position="589"/>
    </location>
</feature>
<dbReference type="GO" id="GO:0050684">
    <property type="term" value="P:regulation of mRNA processing"/>
    <property type="evidence" value="ECO:0007669"/>
    <property type="project" value="TreeGrafter"/>
</dbReference>
<dbReference type="STRING" id="13370.A0A448YFU6"/>
<feature type="compositionally biased region" description="Basic and acidic residues" evidence="10">
    <location>
        <begin position="842"/>
        <end position="852"/>
    </location>
</feature>
<dbReference type="Pfam" id="PF00069">
    <property type="entry name" value="Pkinase"/>
    <property type="match status" value="2"/>
</dbReference>
<dbReference type="GO" id="GO:0005737">
    <property type="term" value="C:cytoplasm"/>
    <property type="evidence" value="ECO:0007669"/>
    <property type="project" value="TreeGrafter"/>
</dbReference>
<dbReference type="EMBL" id="CAACVR010000001">
    <property type="protein sequence ID" value="VEU19804.1"/>
    <property type="molecule type" value="Genomic_DNA"/>
</dbReference>
<evidence type="ECO:0000256" key="5">
    <source>
        <dbReference type="ARBA" id="ARBA00022777"/>
    </source>
</evidence>
<evidence type="ECO:0000313" key="13">
    <source>
        <dbReference type="Proteomes" id="UP000290900"/>
    </source>
</evidence>
<protein>
    <recommendedName>
        <fullName evidence="1">non-specific serine/threonine protein kinase</fullName>
        <ecNumber evidence="1">2.7.11.1</ecNumber>
    </recommendedName>
</protein>
<dbReference type="OrthoDB" id="2649at2759"/>
<dbReference type="PROSITE" id="PS50011">
    <property type="entry name" value="PROTEIN_KINASE_DOM"/>
    <property type="match status" value="1"/>
</dbReference>
<keyword evidence="5" id="KW-0418">Kinase</keyword>
<name>A0A448YFU6_BRENA</name>
<dbReference type="FunCoup" id="A0A448YFU6">
    <property type="interactions" value="578"/>
</dbReference>
<keyword evidence="2" id="KW-0723">Serine/threonine-protein kinase</keyword>
<feature type="compositionally biased region" description="Polar residues" evidence="10">
    <location>
        <begin position="124"/>
        <end position="147"/>
    </location>
</feature>
<gene>
    <name evidence="12" type="ORF">BRENAR_LOCUS540</name>
</gene>
<dbReference type="InterPro" id="IPR000719">
    <property type="entry name" value="Prot_kinase_dom"/>
</dbReference>
<keyword evidence="6 9" id="KW-0067">ATP-binding</keyword>
<evidence type="ECO:0000256" key="9">
    <source>
        <dbReference type="PROSITE-ProRule" id="PRU10141"/>
    </source>
</evidence>
<dbReference type="InParanoid" id="A0A448YFU6"/>
<feature type="compositionally biased region" description="Basic and acidic residues" evidence="10">
    <location>
        <begin position="194"/>
        <end position="205"/>
    </location>
</feature>
<dbReference type="Gene3D" id="1.10.510.10">
    <property type="entry name" value="Transferase(Phosphotransferase) domain 1"/>
    <property type="match status" value="2"/>
</dbReference>
<evidence type="ECO:0000256" key="2">
    <source>
        <dbReference type="ARBA" id="ARBA00022527"/>
    </source>
</evidence>
<organism evidence="12 13">
    <name type="scientific">Brettanomyces naardenensis</name>
    <name type="common">Yeast</name>
    <dbReference type="NCBI Taxonomy" id="13370"/>
    <lineage>
        <taxon>Eukaryota</taxon>
        <taxon>Fungi</taxon>
        <taxon>Dikarya</taxon>
        <taxon>Ascomycota</taxon>
        <taxon>Saccharomycotina</taxon>
        <taxon>Pichiomycetes</taxon>
        <taxon>Pichiales</taxon>
        <taxon>Pichiaceae</taxon>
        <taxon>Brettanomyces</taxon>
    </lineage>
</organism>
<dbReference type="GO" id="GO:0005524">
    <property type="term" value="F:ATP binding"/>
    <property type="evidence" value="ECO:0007669"/>
    <property type="project" value="UniProtKB-UniRule"/>
</dbReference>
<evidence type="ECO:0000256" key="6">
    <source>
        <dbReference type="ARBA" id="ARBA00022840"/>
    </source>
</evidence>
<dbReference type="GO" id="GO:0000245">
    <property type="term" value="P:spliceosomal complex assembly"/>
    <property type="evidence" value="ECO:0007669"/>
    <property type="project" value="TreeGrafter"/>
</dbReference>
<dbReference type="InterPro" id="IPR051334">
    <property type="entry name" value="SRPK"/>
</dbReference>
<dbReference type="SMART" id="SM00220">
    <property type="entry name" value="S_TKc"/>
    <property type="match status" value="1"/>
</dbReference>
<dbReference type="SUPFAM" id="SSF56112">
    <property type="entry name" value="Protein kinase-like (PK-like)"/>
    <property type="match status" value="1"/>
</dbReference>
<feature type="compositionally biased region" description="Low complexity" evidence="10">
    <location>
        <begin position="580"/>
        <end position="589"/>
    </location>
</feature>
<feature type="region of interest" description="Disordered" evidence="10">
    <location>
        <begin position="830"/>
        <end position="852"/>
    </location>
</feature>
<feature type="binding site" evidence="9">
    <location>
        <position position="331"/>
    </location>
    <ligand>
        <name>ATP</name>
        <dbReference type="ChEBI" id="CHEBI:30616"/>
    </ligand>
</feature>
<feature type="compositionally biased region" description="Polar residues" evidence="10">
    <location>
        <begin position="94"/>
        <end position="103"/>
    </location>
</feature>
<comment type="catalytic activity">
    <reaction evidence="7">
        <text>L-threonyl-[protein] + ATP = O-phospho-L-threonyl-[protein] + ADP + H(+)</text>
        <dbReference type="Rhea" id="RHEA:46608"/>
        <dbReference type="Rhea" id="RHEA-COMP:11060"/>
        <dbReference type="Rhea" id="RHEA-COMP:11605"/>
        <dbReference type="ChEBI" id="CHEBI:15378"/>
        <dbReference type="ChEBI" id="CHEBI:30013"/>
        <dbReference type="ChEBI" id="CHEBI:30616"/>
        <dbReference type="ChEBI" id="CHEBI:61977"/>
        <dbReference type="ChEBI" id="CHEBI:456216"/>
        <dbReference type="EC" id="2.7.11.1"/>
    </reaction>
</comment>
<evidence type="ECO:0000256" key="10">
    <source>
        <dbReference type="SAM" id="MobiDB-lite"/>
    </source>
</evidence>
<feature type="region of interest" description="Disordered" evidence="10">
    <location>
        <begin position="471"/>
        <end position="513"/>
    </location>
</feature>
<feature type="region of interest" description="Disordered" evidence="10">
    <location>
        <begin position="1"/>
        <end position="36"/>
    </location>
</feature>
<evidence type="ECO:0000256" key="7">
    <source>
        <dbReference type="ARBA" id="ARBA00047899"/>
    </source>
</evidence>
<sequence length="852" mass="94715">MSNKSEKSSPEGTHSSPTDLHVHSKKSRTVVSASGHAASKLSLAFKTASSGYIAPLQLESEQDARIMKELTEKLHGEVGQVSPGASLGAYYREQQGSSSSVGLTTESETSRSRESTVHVKEPGGSQTDSTSGSRLQSEQPGTGSTLSEELKKSVGNFHISGNYKGQGKKRSKQQSKIQKSAKHPSLSLQTPGSEHGEPVKYKGPADQDGSSSKGIEKAKKKTKKTKKTNEVNEEEEEGSTTDENKPEMIQALDTPLYSKPFLDEDLSEEEGVDTRYEENAEDYAPGGYHPAYIGEYYKDKRYILVRKLGWGHFSTVWMAKDLKRNRHVAMKIVRSAKNYRETAIDEIKLLSTLNHTDLEHPGHAHLVKLLDYFDHQGDNGVHICMVFEVLGENLLSLIRRYKHRGLPSRFVKQISKQILLALDFLHRECGIIHTDIKPENIMLEISDVEKLVQFVEESEREKKMLRKLSSRMLNGDGGQPASGSQIPGHHGRHSRRASVITGSQPLPSPLRSRSSSFFTGTGLAFPNSAVSGNAAGYQSPMVSGHANSSVSGYHGSNLSMVSGLVNSGISVPHTDQNPRTASTSVSGVSAASSMSYQDVQSLMSKRTQSERDLFDVDPPQEDEIEDEDVIRVKIADLGNACWIWKHFTNDIQTRQYRAPEVILGAEWGCSSDIWSTGCLIFELLTGDYLFDPTEGPSFSKNDDHLAQIIELVGPLPKYMVGDGRYGQRYFHSDLKTLRQIKNLKPWPLESVLLEKYKFSETDAHEIADFLSGMLVPDPKLRMDAAGLSNHFWLNDCQVTGYIDREPGTRGEDIGEGWYKEIRRVHHHHRKLTEQKKQQHQVEATREVSETAL</sequence>